<keyword evidence="4" id="KW-1185">Reference proteome</keyword>
<feature type="signal peptide" evidence="2">
    <location>
        <begin position="1"/>
        <end position="25"/>
    </location>
</feature>
<keyword evidence="1" id="KW-0812">Transmembrane</keyword>
<dbReference type="AlphaFoldDB" id="A0A6G1JSC1"/>
<feature type="chain" id="PRO_5026339635" evidence="2">
    <location>
        <begin position="26"/>
        <end position="245"/>
    </location>
</feature>
<dbReference type="OrthoDB" id="3931847at2759"/>
<accession>A0A6G1JSC1</accession>
<evidence type="ECO:0000256" key="2">
    <source>
        <dbReference type="SAM" id="SignalP"/>
    </source>
</evidence>
<evidence type="ECO:0000313" key="3">
    <source>
        <dbReference type="EMBL" id="KAF2703145.1"/>
    </source>
</evidence>
<dbReference type="Proteomes" id="UP000799428">
    <property type="component" value="Unassembled WGS sequence"/>
</dbReference>
<reference evidence="3" key="1">
    <citation type="journal article" date="2020" name="Stud. Mycol.">
        <title>101 Dothideomycetes genomes: a test case for predicting lifestyles and emergence of pathogens.</title>
        <authorList>
            <person name="Haridas S."/>
            <person name="Albert R."/>
            <person name="Binder M."/>
            <person name="Bloem J."/>
            <person name="Labutti K."/>
            <person name="Salamov A."/>
            <person name="Andreopoulos B."/>
            <person name="Baker S."/>
            <person name="Barry K."/>
            <person name="Bills G."/>
            <person name="Bluhm B."/>
            <person name="Cannon C."/>
            <person name="Castanera R."/>
            <person name="Culley D."/>
            <person name="Daum C."/>
            <person name="Ezra D."/>
            <person name="Gonzalez J."/>
            <person name="Henrissat B."/>
            <person name="Kuo A."/>
            <person name="Liang C."/>
            <person name="Lipzen A."/>
            <person name="Lutzoni F."/>
            <person name="Magnuson J."/>
            <person name="Mondo S."/>
            <person name="Nolan M."/>
            <person name="Ohm R."/>
            <person name="Pangilinan J."/>
            <person name="Park H.-J."/>
            <person name="Ramirez L."/>
            <person name="Alfaro M."/>
            <person name="Sun H."/>
            <person name="Tritt A."/>
            <person name="Yoshinaga Y."/>
            <person name="Zwiers L.-H."/>
            <person name="Turgeon B."/>
            <person name="Goodwin S."/>
            <person name="Spatafora J."/>
            <person name="Crous P."/>
            <person name="Grigoriev I."/>
        </authorList>
    </citation>
    <scope>NUCLEOTIDE SEQUENCE</scope>
    <source>
        <strain evidence="3">CBS 279.74</strain>
    </source>
</reference>
<organism evidence="3 4">
    <name type="scientific">Pleomassaria siparia CBS 279.74</name>
    <dbReference type="NCBI Taxonomy" id="1314801"/>
    <lineage>
        <taxon>Eukaryota</taxon>
        <taxon>Fungi</taxon>
        <taxon>Dikarya</taxon>
        <taxon>Ascomycota</taxon>
        <taxon>Pezizomycotina</taxon>
        <taxon>Dothideomycetes</taxon>
        <taxon>Pleosporomycetidae</taxon>
        <taxon>Pleosporales</taxon>
        <taxon>Pleomassariaceae</taxon>
        <taxon>Pleomassaria</taxon>
    </lineage>
</organism>
<sequence>MRPYPPIIQAPVLLLLLFLVPLITAWRPTDRTCGGTIICLTSFKWCNEAGECYYPPNVYAQDESAGSSPALVWEEEYELSFKGVKQDSGPVRVQWVFLGDDESGQMVVWETELSALNNAIRFKPSSSMFLPTTSPAPHSNITFDAAQGLVAHRSMIRIQQGDAALDVKDTSDSFVVLPIAMRGIIDTALAAERRAWKRKMTMVVTVCVLETAGIAVVVARMWTRRWLLRMKNVGVPMSMMADWEP</sequence>
<keyword evidence="1" id="KW-1133">Transmembrane helix</keyword>
<gene>
    <name evidence="3" type="ORF">K504DRAFT_463776</name>
</gene>
<evidence type="ECO:0000313" key="4">
    <source>
        <dbReference type="Proteomes" id="UP000799428"/>
    </source>
</evidence>
<keyword evidence="2" id="KW-0732">Signal</keyword>
<protein>
    <submittedName>
        <fullName evidence="3">Uncharacterized protein</fullName>
    </submittedName>
</protein>
<name>A0A6G1JSC1_9PLEO</name>
<dbReference type="EMBL" id="MU005789">
    <property type="protein sequence ID" value="KAF2703145.1"/>
    <property type="molecule type" value="Genomic_DNA"/>
</dbReference>
<evidence type="ECO:0000256" key="1">
    <source>
        <dbReference type="SAM" id="Phobius"/>
    </source>
</evidence>
<proteinExistence type="predicted"/>
<keyword evidence="1" id="KW-0472">Membrane</keyword>
<feature type="transmembrane region" description="Helical" evidence="1">
    <location>
        <begin position="200"/>
        <end position="222"/>
    </location>
</feature>